<evidence type="ECO:0000313" key="2">
    <source>
        <dbReference type="Proteomes" id="UP000033699"/>
    </source>
</evidence>
<comment type="caution">
    <text evidence="1">The sequence shown here is derived from an EMBL/GenBank/DDBJ whole genome shotgun (WGS) entry which is preliminary data.</text>
</comment>
<dbReference type="Proteomes" id="UP000033699">
    <property type="component" value="Unassembled WGS sequence"/>
</dbReference>
<protein>
    <submittedName>
        <fullName evidence="1">Uncharacterized protein</fullName>
    </submittedName>
</protein>
<organism evidence="1 2">
    <name type="scientific">Streptomyces rubellomurinus (strain ATCC 31215)</name>
    <dbReference type="NCBI Taxonomy" id="359131"/>
    <lineage>
        <taxon>Bacteria</taxon>
        <taxon>Bacillati</taxon>
        <taxon>Actinomycetota</taxon>
        <taxon>Actinomycetes</taxon>
        <taxon>Kitasatosporales</taxon>
        <taxon>Streptomycetaceae</taxon>
        <taxon>Streptomyces</taxon>
    </lineage>
</organism>
<reference evidence="1 2" key="1">
    <citation type="submission" date="2015-02" db="EMBL/GenBank/DDBJ databases">
        <authorList>
            <person name="Ju K.-S."/>
            <person name="Doroghazi J.R."/>
            <person name="Metcalf W."/>
        </authorList>
    </citation>
    <scope>NUCLEOTIDE SEQUENCE [LARGE SCALE GENOMIC DNA]</scope>
    <source>
        <strain evidence="1 2">ATCC 31215</strain>
    </source>
</reference>
<accession>A0A0F2T9Q2</accession>
<dbReference type="EMBL" id="JZKH01000055">
    <property type="protein sequence ID" value="KJS59934.1"/>
    <property type="molecule type" value="Genomic_DNA"/>
</dbReference>
<dbReference type="PATRIC" id="fig|359131.3.peg.5842"/>
<keyword evidence="2" id="KW-1185">Reference proteome</keyword>
<sequence>MRPPPFRSNDESSSALYALAPVLALPAEHRTAPLHRRLRDLARDAAASPMGDSAAGRTLQGAVETAIREATLALSPPAPTSAWISDHD</sequence>
<name>A0A0F2T9Q2_STRR3</name>
<dbReference type="OrthoDB" id="3215106at2"/>
<dbReference type="RefSeq" id="WP_157882184.1">
    <property type="nucleotide sequence ID" value="NZ_JZKH01000055.1"/>
</dbReference>
<dbReference type="AlphaFoldDB" id="A0A0F2T9Q2"/>
<gene>
    <name evidence="1" type="ORF">VM95_24130</name>
</gene>
<evidence type="ECO:0000313" key="1">
    <source>
        <dbReference type="EMBL" id="KJS59934.1"/>
    </source>
</evidence>
<proteinExistence type="predicted"/>